<evidence type="ECO:0000313" key="2">
    <source>
        <dbReference type="EMBL" id="GAP62163.1"/>
    </source>
</evidence>
<evidence type="ECO:0000313" key="4">
    <source>
        <dbReference type="Proteomes" id="UP000037784"/>
    </source>
</evidence>
<reference evidence="2" key="1">
    <citation type="journal article" date="2015" name="Genome Announc.">
        <title>Draft Genome Sequence of a Heterotrophic Facultative Anaerobic Thermophilic Bacterium, Ardenticatena maritima Strain 110ST.</title>
        <authorList>
            <person name="Kawaichi S."/>
            <person name="Yoshida T."/>
            <person name="Sako Y."/>
            <person name="Nakamura R."/>
        </authorList>
    </citation>
    <scope>NUCLEOTIDE SEQUENCE [LARGE SCALE GENOMIC DNA]</scope>
    <source>
        <strain evidence="2">110S</strain>
    </source>
</reference>
<organism evidence="2 4">
    <name type="scientific">Ardenticatena maritima</name>
    <dbReference type="NCBI Taxonomy" id="872965"/>
    <lineage>
        <taxon>Bacteria</taxon>
        <taxon>Bacillati</taxon>
        <taxon>Chloroflexota</taxon>
        <taxon>Ardenticatenia</taxon>
        <taxon>Ardenticatenales</taxon>
        <taxon>Ardenticatenaceae</taxon>
        <taxon>Ardenticatena</taxon>
    </lineage>
</organism>
<dbReference type="Proteomes" id="UP000037784">
    <property type="component" value="Unassembled WGS sequence"/>
</dbReference>
<dbReference type="PANTHER" id="PTHR33434">
    <property type="entry name" value="DEGV DOMAIN-CONTAINING PROTEIN DR_1986-RELATED"/>
    <property type="match status" value="1"/>
</dbReference>
<dbReference type="InterPro" id="IPR050270">
    <property type="entry name" value="DegV_domain_contain"/>
</dbReference>
<keyword evidence="1" id="KW-0446">Lipid-binding</keyword>
<dbReference type="RefSeq" id="WP_054492083.1">
    <property type="nucleotide sequence ID" value="NZ_BBZA01000034.1"/>
</dbReference>
<dbReference type="EMBL" id="BBZA01000034">
    <property type="protein sequence ID" value="GAP62163.1"/>
    <property type="molecule type" value="Genomic_DNA"/>
</dbReference>
<evidence type="ECO:0000313" key="5">
    <source>
        <dbReference type="Proteomes" id="UP000050502"/>
    </source>
</evidence>
<evidence type="ECO:0000313" key="3">
    <source>
        <dbReference type="EMBL" id="KPL86322.1"/>
    </source>
</evidence>
<protein>
    <recommendedName>
        <fullName evidence="6">DegV family protein</fullName>
    </recommendedName>
</protein>
<dbReference type="PROSITE" id="PS51482">
    <property type="entry name" value="DEGV"/>
    <property type="match status" value="1"/>
</dbReference>
<dbReference type="Pfam" id="PF02645">
    <property type="entry name" value="DegV"/>
    <property type="match status" value="1"/>
</dbReference>
<dbReference type="EMBL" id="LGKN01000009">
    <property type="protein sequence ID" value="KPL86322.1"/>
    <property type="molecule type" value="Genomic_DNA"/>
</dbReference>
<dbReference type="Proteomes" id="UP000050502">
    <property type="component" value="Unassembled WGS sequence"/>
</dbReference>
<dbReference type="GO" id="GO:0008289">
    <property type="term" value="F:lipid binding"/>
    <property type="evidence" value="ECO:0007669"/>
    <property type="project" value="UniProtKB-KW"/>
</dbReference>
<evidence type="ECO:0008006" key="6">
    <source>
        <dbReference type="Google" id="ProtNLM"/>
    </source>
</evidence>
<comment type="caution">
    <text evidence="2">The sequence shown here is derived from an EMBL/GenBank/DDBJ whole genome shotgun (WGS) entry which is preliminary data.</text>
</comment>
<dbReference type="Gene3D" id="3.30.1180.10">
    <property type="match status" value="1"/>
</dbReference>
<sequence>MIQVLTDSTADIPPEIADREGLLVVPAQVIVGEQSYREGVELTSDHLFRILREGAFLPKTSLPRGDDFAAVYQEALARGADGILAVHIGSGFSGLLSASQLYARELPIPTAFVDSGTASMALGWLAIYAARRARQGVALDALAQEVQALADRAALLAMLDTLEFARRGGRVGRLAEFVAGVLNIKPILRVAQNEVTLMARTRSRRKAVEWLCAAVAESSPHFGVAVLHTDAPDLADQLAQCVQSHISPDTEYVQTTAGAVLGAHAGPGAVGVAFLPMPSDDDEK</sequence>
<dbReference type="InterPro" id="IPR043168">
    <property type="entry name" value="DegV_C"/>
</dbReference>
<reference evidence="4" key="3">
    <citation type="submission" date="2015-08" db="EMBL/GenBank/DDBJ databases">
        <title>Draft Genome Sequence of a Heterotrophic Facultative Anaerobic Bacterium Ardenticatena maritima Strain 110S.</title>
        <authorList>
            <person name="Kawaichi S."/>
            <person name="Yoshida T."/>
            <person name="Sako Y."/>
            <person name="Nakamura R."/>
        </authorList>
    </citation>
    <scope>NUCLEOTIDE SEQUENCE [LARGE SCALE GENOMIC DNA]</scope>
    <source>
        <strain evidence="4">110S</strain>
    </source>
</reference>
<evidence type="ECO:0000256" key="1">
    <source>
        <dbReference type="ARBA" id="ARBA00023121"/>
    </source>
</evidence>
<gene>
    <name evidence="2" type="ORF">ARMA_0586</name>
    <name evidence="3" type="ORF">SE16_13410</name>
</gene>
<name>A0A0M8K5J6_9CHLR</name>
<accession>A0A0M8K5J6</accession>
<dbReference type="PATRIC" id="fig|872965.6.peg.2321"/>
<dbReference type="OrthoDB" id="9780660at2"/>
<dbReference type="AlphaFoldDB" id="A0A0M8K5J6"/>
<dbReference type="NCBIfam" id="TIGR00762">
    <property type="entry name" value="DegV"/>
    <property type="match status" value="1"/>
</dbReference>
<dbReference type="PANTHER" id="PTHR33434:SF2">
    <property type="entry name" value="FATTY ACID-BINDING PROTEIN TM_1468"/>
    <property type="match status" value="1"/>
</dbReference>
<reference evidence="3 5" key="2">
    <citation type="submission" date="2015-07" db="EMBL/GenBank/DDBJ databases">
        <title>Whole genome sequence of Ardenticatena maritima DSM 23922.</title>
        <authorList>
            <person name="Hemp J."/>
            <person name="Ward L.M."/>
            <person name="Pace L.A."/>
            <person name="Fischer W.W."/>
        </authorList>
    </citation>
    <scope>NUCLEOTIDE SEQUENCE [LARGE SCALE GENOMIC DNA]</scope>
    <source>
        <strain evidence="3 5">110S</strain>
    </source>
</reference>
<proteinExistence type="predicted"/>
<keyword evidence="4" id="KW-1185">Reference proteome</keyword>
<dbReference type="STRING" id="872965.SE16_13410"/>
<dbReference type="InterPro" id="IPR003797">
    <property type="entry name" value="DegV"/>
</dbReference>
<dbReference type="Gene3D" id="3.40.50.10170">
    <property type="match status" value="1"/>
</dbReference>
<dbReference type="SUPFAM" id="SSF82549">
    <property type="entry name" value="DAK1/DegV-like"/>
    <property type="match status" value="1"/>
</dbReference>